<dbReference type="GO" id="GO:0042802">
    <property type="term" value="F:identical protein binding"/>
    <property type="evidence" value="ECO:0007669"/>
    <property type="project" value="TreeGrafter"/>
</dbReference>
<sequence>MLKIFEKEEQVAEAIADAMAAGLKEEALPLFCLASGSTPQKSYQRFAVQAKDTDDIKKLRIVSLDEWVGIEKHSTGSCYQMLQRDLFSPAGIKPSQILFYDGKSSALQQECEKIDAYIEQHLITFSLMGVGMNGHIGLNEPGTPVLDHSSVVDLSSETKATAQKYFDKPQALSKGITLGLKQIIHSKKVIVAITGEHKADIVKEIFNHSEARLPAQELLHHDHIDFYLDTKAAKHIMQKVEG</sequence>
<evidence type="ECO:0000313" key="5">
    <source>
        <dbReference type="Proteomes" id="UP000199544"/>
    </source>
</evidence>
<dbReference type="OrthoDB" id="9791139at2"/>
<dbReference type="Proteomes" id="UP000199544">
    <property type="component" value="Unassembled WGS sequence"/>
</dbReference>
<protein>
    <submittedName>
        <fullName evidence="4">6-phosphogluconolactonase/Glucosamine-6-phosphate isomerase/deaminase</fullName>
    </submittedName>
</protein>
<evidence type="ECO:0000256" key="2">
    <source>
        <dbReference type="ARBA" id="ARBA00023277"/>
    </source>
</evidence>
<dbReference type="PANTHER" id="PTHR11280">
    <property type="entry name" value="GLUCOSAMINE-6-PHOSPHATE ISOMERASE"/>
    <property type="match status" value="1"/>
</dbReference>
<name>A0A1H0BDE2_9BACL</name>
<keyword evidence="5" id="KW-1185">Reference proteome</keyword>
<evidence type="ECO:0000313" key="4">
    <source>
        <dbReference type="EMBL" id="SDN43647.1"/>
    </source>
</evidence>
<dbReference type="GO" id="GO:0004342">
    <property type="term" value="F:glucosamine-6-phosphate deaminase activity"/>
    <property type="evidence" value="ECO:0007669"/>
    <property type="project" value="InterPro"/>
</dbReference>
<dbReference type="GO" id="GO:0019262">
    <property type="term" value="P:N-acetylneuraminate catabolic process"/>
    <property type="evidence" value="ECO:0007669"/>
    <property type="project" value="TreeGrafter"/>
</dbReference>
<dbReference type="PANTHER" id="PTHR11280:SF5">
    <property type="entry name" value="GLUCOSAMINE-6-PHOSPHATE ISOMERASE"/>
    <property type="match status" value="1"/>
</dbReference>
<organism evidence="4 5">
    <name type="scientific">Fictibacillus solisalsi</name>
    <dbReference type="NCBI Taxonomy" id="459525"/>
    <lineage>
        <taxon>Bacteria</taxon>
        <taxon>Bacillati</taxon>
        <taxon>Bacillota</taxon>
        <taxon>Bacilli</taxon>
        <taxon>Bacillales</taxon>
        <taxon>Fictibacillaceae</taxon>
        <taxon>Fictibacillus</taxon>
    </lineage>
</organism>
<keyword evidence="1" id="KW-0378">Hydrolase</keyword>
<dbReference type="GO" id="GO:0006046">
    <property type="term" value="P:N-acetylglucosamine catabolic process"/>
    <property type="evidence" value="ECO:0007669"/>
    <property type="project" value="TreeGrafter"/>
</dbReference>
<dbReference type="GO" id="GO:0016853">
    <property type="term" value="F:isomerase activity"/>
    <property type="evidence" value="ECO:0007669"/>
    <property type="project" value="UniProtKB-KW"/>
</dbReference>
<evidence type="ECO:0000256" key="1">
    <source>
        <dbReference type="ARBA" id="ARBA00022801"/>
    </source>
</evidence>
<dbReference type="GO" id="GO:0006043">
    <property type="term" value="P:glucosamine catabolic process"/>
    <property type="evidence" value="ECO:0007669"/>
    <property type="project" value="TreeGrafter"/>
</dbReference>
<dbReference type="AlphaFoldDB" id="A0A1H0BDE2"/>
<gene>
    <name evidence="4" type="ORF">SAMN04488137_4481</name>
</gene>
<accession>A0A1H0BDE2</accession>
<dbReference type="GO" id="GO:0005737">
    <property type="term" value="C:cytoplasm"/>
    <property type="evidence" value="ECO:0007669"/>
    <property type="project" value="TreeGrafter"/>
</dbReference>
<proteinExistence type="predicted"/>
<dbReference type="InterPro" id="IPR004547">
    <property type="entry name" value="Glucosamine6P_isomerase"/>
</dbReference>
<dbReference type="InterPro" id="IPR006148">
    <property type="entry name" value="Glc/Gal-6P_isomerase"/>
</dbReference>
<dbReference type="SUPFAM" id="SSF100950">
    <property type="entry name" value="NagB/RpiA/CoA transferase-like"/>
    <property type="match status" value="1"/>
</dbReference>
<dbReference type="RefSeq" id="WP_090238404.1">
    <property type="nucleotide sequence ID" value="NZ_FNHW01000004.1"/>
</dbReference>
<dbReference type="STRING" id="459525.SAMN04488137_4481"/>
<evidence type="ECO:0000259" key="3">
    <source>
        <dbReference type="Pfam" id="PF01182"/>
    </source>
</evidence>
<keyword evidence="2" id="KW-0119">Carbohydrate metabolism</keyword>
<dbReference type="EMBL" id="FNHW01000004">
    <property type="protein sequence ID" value="SDN43647.1"/>
    <property type="molecule type" value="Genomic_DNA"/>
</dbReference>
<dbReference type="Pfam" id="PF01182">
    <property type="entry name" value="Glucosamine_iso"/>
    <property type="match status" value="1"/>
</dbReference>
<dbReference type="Gene3D" id="3.40.50.1360">
    <property type="match status" value="1"/>
</dbReference>
<dbReference type="GO" id="GO:0005975">
    <property type="term" value="P:carbohydrate metabolic process"/>
    <property type="evidence" value="ECO:0007669"/>
    <property type="project" value="InterPro"/>
</dbReference>
<reference evidence="5" key="1">
    <citation type="submission" date="2016-10" db="EMBL/GenBank/DDBJ databases">
        <authorList>
            <person name="Varghese N."/>
            <person name="Submissions S."/>
        </authorList>
    </citation>
    <scope>NUCLEOTIDE SEQUENCE [LARGE SCALE GENOMIC DNA]</scope>
    <source>
        <strain evidence="5">CGMCC 1.6854</strain>
    </source>
</reference>
<keyword evidence="4" id="KW-0413">Isomerase</keyword>
<dbReference type="InterPro" id="IPR037171">
    <property type="entry name" value="NagB/RpiA_transferase-like"/>
</dbReference>
<feature type="domain" description="Glucosamine/galactosamine-6-phosphate isomerase" evidence="3">
    <location>
        <begin position="9"/>
        <end position="219"/>
    </location>
</feature>